<evidence type="ECO:0000259" key="1">
    <source>
        <dbReference type="PROSITE" id="PS50206"/>
    </source>
</evidence>
<name>C1EJ37_MICCC</name>
<dbReference type="GeneID" id="8249795"/>
<feature type="domain" description="Rhodanese" evidence="1">
    <location>
        <begin position="3"/>
        <end position="112"/>
    </location>
</feature>
<dbReference type="SMART" id="SM00450">
    <property type="entry name" value="RHOD"/>
    <property type="match status" value="1"/>
</dbReference>
<dbReference type="Gene3D" id="3.40.250.10">
    <property type="entry name" value="Rhodanese-like domain"/>
    <property type="match status" value="1"/>
</dbReference>
<dbReference type="eggNOG" id="ENOG502RRM5">
    <property type="taxonomic scope" value="Eukaryota"/>
</dbReference>
<sequence>MLGDKDTVVIDVRNYYETCIGRIEPPRGGAEFLDPMMRNSREFPKWLNAPETKEKLKGKKVMMYCTGGIRCERATALLSQMERAEDELQTQGIYHVRGGIDRYLKTFPEGGYWKGRNYLFDL</sequence>
<evidence type="ECO:0000313" key="3">
    <source>
        <dbReference type="Proteomes" id="UP000002009"/>
    </source>
</evidence>
<reference evidence="2 3" key="1">
    <citation type="journal article" date="2009" name="Science">
        <title>Green evolution and dynamic adaptations revealed by genomes of the marine picoeukaryotes Micromonas.</title>
        <authorList>
            <person name="Worden A.Z."/>
            <person name="Lee J.H."/>
            <person name="Mock T."/>
            <person name="Rouze P."/>
            <person name="Simmons M.P."/>
            <person name="Aerts A.L."/>
            <person name="Allen A.E."/>
            <person name="Cuvelier M.L."/>
            <person name="Derelle E."/>
            <person name="Everett M.V."/>
            <person name="Foulon E."/>
            <person name="Grimwood J."/>
            <person name="Gundlach H."/>
            <person name="Henrissat B."/>
            <person name="Napoli C."/>
            <person name="McDonald S.M."/>
            <person name="Parker M.S."/>
            <person name="Rombauts S."/>
            <person name="Salamov A."/>
            <person name="Von Dassow P."/>
            <person name="Badger J.H."/>
            <person name="Coutinho P.M."/>
            <person name="Demir E."/>
            <person name="Dubchak I."/>
            <person name="Gentemann C."/>
            <person name="Eikrem W."/>
            <person name="Gready J.E."/>
            <person name="John U."/>
            <person name="Lanier W."/>
            <person name="Lindquist E.A."/>
            <person name="Lucas S."/>
            <person name="Mayer K.F."/>
            <person name="Moreau H."/>
            <person name="Not F."/>
            <person name="Otillar R."/>
            <person name="Panaud O."/>
            <person name="Pangilinan J."/>
            <person name="Paulsen I."/>
            <person name="Piegu B."/>
            <person name="Poliakov A."/>
            <person name="Robbens S."/>
            <person name="Schmutz J."/>
            <person name="Toulza E."/>
            <person name="Wyss T."/>
            <person name="Zelensky A."/>
            <person name="Zhou K."/>
            <person name="Armbrust E.V."/>
            <person name="Bhattacharya D."/>
            <person name="Goodenough U.W."/>
            <person name="Van de Peer Y."/>
            <person name="Grigoriev I.V."/>
        </authorList>
    </citation>
    <scope>NUCLEOTIDE SEQUENCE [LARGE SCALE GENOMIC DNA]</scope>
    <source>
        <strain evidence="3">RCC299 / NOUM17</strain>
    </source>
</reference>
<dbReference type="InterPro" id="IPR036873">
    <property type="entry name" value="Rhodanese-like_dom_sf"/>
</dbReference>
<feature type="non-terminal residue" evidence="2">
    <location>
        <position position="122"/>
    </location>
</feature>
<dbReference type="KEGG" id="mis:MICPUN_89019"/>
<proteinExistence type="predicted"/>
<accession>C1EJ37</accession>
<gene>
    <name evidence="2" type="ORF">MICPUN_89019</name>
</gene>
<dbReference type="AlphaFoldDB" id="C1EJ37"/>
<dbReference type="PROSITE" id="PS50206">
    <property type="entry name" value="RHODANESE_3"/>
    <property type="match status" value="1"/>
</dbReference>
<dbReference type="RefSeq" id="XP_002506709.1">
    <property type="nucleotide sequence ID" value="XM_002506663.1"/>
</dbReference>
<dbReference type="InParanoid" id="C1EJ37"/>
<organism evidence="2 3">
    <name type="scientific">Micromonas commoda (strain RCC299 / NOUM17 / CCMP2709)</name>
    <name type="common">Picoplanktonic green alga</name>
    <dbReference type="NCBI Taxonomy" id="296587"/>
    <lineage>
        <taxon>Eukaryota</taxon>
        <taxon>Viridiplantae</taxon>
        <taxon>Chlorophyta</taxon>
        <taxon>Mamiellophyceae</taxon>
        <taxon>Mamiellales</taxon>
        <taxon>Mamiellaceae</taxon>
        <taxon>Micromonas</taxon>
    </lineage>
</organism>
<dbReference type="PANTHER" id="PTHR43268">
    <property type="entry name" value="THIOSULFATE SULFURTRANSFERASE/RHODANESE-LIKE DOMAIN-CONTAINING PROTEIN 2"/>
    <property type="match status" value="1"/>
</dbReference>
<dbReference type="PANTHER" id="PTHR43268:SF7">
    <property type="entry name" value="RHODANESE DOMAIN-CONTAINING PROTEIN"/>
    <property type="match status" value="1"/>
</dbReference>
<dbReference type="SUPFAM" id="SSF52821">
    <property type="entry name" value="Rhodanese/Cell cycle control phosphatase"/>
    <property type="match status" value="1"/>
</dbReference>
<dbReference type="InterPro" id="IPR001763">
    <property type="entry name" value="Rhodanese-like_dom"/>
</dbReference>
<keyword evidence="3" id="KW-1185">Reference proteome</keyword>
<dbReference type="Proteomes" id="UP000002009">
    <property type="component" value="Chromosome 16"/>
</dbReference>
<dbReference type="OrthoDB" id="498636at2759"/>
<evidence type="ECO:0000313" key="2">
    <source>
        <dbReference type="EMBL" id="ACO67967.1"/>
    </source>
</evidence>
<dbReference type="EMBL" id="CP001334">
    <property type="protein sequence ID" value="ACO67967.1"/>
    <property type="molecule type" value="Genomic_DNA"/>
</dbReference>
<dbReference type="STRING" id="296587.C1EJ37"/>
<dbReference type="InterPro" id="IPR020936">
    <property type="entry name" value="TrhO"/>
</dbReference>
<protein>
    <recommendedName>
        <fullName evidence="1">Rhodanese domain-containing protein</fullName>
    </recommendedName>
</protein>
<dbReference type="Pfam" id="PF00581">
    <property type="entry name" value="Rhodanese"/>
    <property type="match status" value="1"/>
</dbReference>